<sequence>MAKNAITIAPPNAAESTPTPPFMTAATADVAARAATAVVELRKRSRSHSEEVERGAATPLESDCCPPALEVMGMPIVVAKMPKSQKGWVRGRVTVRPRILHEIEL</sequence>
<evidence type="ECO:0000313" key="3">
    <source>
        <dbReference type="Proteomes" id="UP001500200"/>
    </source>
</evidence>
<keyword evidence="3" id="KW-1185">Reference proteome</keyword>
<organism evidence="2 3">
    <name type="scientific">Arthrobacter gyeryongensis</name>
    <dbReference type="NCBI Taxonomy" id="1650592"/>
    <lineage>
        <taxon>Bacteria</taxon>
        <taxon>Bacillati</taxon>
        <taxon>Actinomycetota</taxon>
        <taxon>Actinomycetes</taxon>
        <taxon>Micrococcales</taxon>
        <taxon>Micrococcaceae</taxon>
        <taxon>Arthrobacter</taxon>
    </lineage>
</organism>
<comment type="caution">
    <text evidence="2">The sequence shown here is derived from an EMBL/GenBank/DDBJ whole genome shotgun (WGS) entry which is preliminary data.</text>
</comment>
<feature type="region of interest" description="Disordered" evidence="1">
    <location>
        <begin position="1"/>
        <end position="20"/>
    </location>
</feature>
<evidence type="ECO:0000313" key="2">
    <source>
        <dbReference type="EMBL" id="GAA5201088.1"/>
    </source>
</evidence>
<dbReference type="Proteomes" id="UP001500200">
    <property type="component" value="Unassembled WGS sequence"/>
</dbReference>
<dbReference type="EMBL" id="BAABKK010000034">
    <property type="protein sequence ID" value="GAA5201088.1"/>
    <property type="molecule type" value="Genomic_DNA"/>
</dbReference>
<name>A0ABP9SRV0_9MICC</name>
<gene>
    <name evidence="2" type="ORF">GCM10023346_44680</name>
</gene>
<protein>
    <submittedName>
        <fullName evidence="2">Uncharacterized protein</fullName>
    </submittedName>
</protein>
<accession>A0ABP9SRV0</accession>
<feature type="region of interest" description="Disordered" evidence="1">
    <location>
        <begin position="42"/>
        <end position="64"/>
    </location>
</feature>
<reference evidence="3" key="1">
    <citation type="journal article" date="2019" name="Int. J. Syst. Evol. Microbiol.">
        <title>The Global Catalogue of Microorganisms (GCM) 10K type strain sequencing project: providing services to taxonomists for standard genome sequencing and annotation.</title>
        <authorList>
            <consortium name="The Broad Institute Genomics Platform"/>
            <consortium name="The Broad Institute Genome Sequencing Center for Infectious Disease"/>
            <person name="Wu L."/>
            <person name="Ma J."/>
        </authorList>
    </citation>
    <scope>NUCLEOTIDE SEQUENCE [LARGE SCALE GENOMIC DNA]</scope>
    <source>
        <strain evidence="3">JCM 18514</strain>
    </source>
</reference>
<proteinExistence type="predicted"/>
<evidence type="ECO:0000256" key="1">
    <source>
        <dbReference type="SAM" id="MobiDB-lite"/>
    </source>
</evidence>